<dbReference type="SUPFAM" id="SSF54637">
    <property type="entry name" value="Thioesterase/thiol ester dehydrase-isomerase"/>
    <property type="match status" value="1"/>
</dbReference>
<sequence>MPNMMLGPMNVDGACENEQLTRRMGMEITICEPGLVVGTMPVAGNRQPLGILHGGANAAFAETLGSVAAFLHAGPGGNAVGVDLSCTHHRWVSSGTLTGVCRPLDERTATASYEIVVTDGSGNRVCTARLTCAVRRAGGRRRPGPRRPSAPMTTATERSIRTEHR</sequence>
<evidence type="ECO:0000313" key="5">
    <source>
        <dbReference type="EMBL" id="KUM82952.1"/>
    </source>
</evidence>
<dbReference type="Pfam" id="PF03061">
    <property type="entry name" value="4HBT"/>
    <property type="match status" value="1"/>
</dbReference>
<dbReference type="GO" id="GO:0061522">
    <property type="term" value="F:1,4-dihydroxy-2-naphthoyl-CoA thioesterase activity"/>
    <property type="evidence" value="ECO:0007669"/>
    <property type="project" value="TreeGrafter"/>
</dbReference>
<dbReference type="Proteomes" id="UP000053039">
    <property type="component" value="Unassembled WGS sequence"/>
</dbReference>
<evidence type="ECO:0000256" key="2">
    <source>
        <dbReference type="ARBA" id="ARBA00022801"/>
    </source>
</evidence>
<evidence type="ECO:0000259" key="4">
    <source>
        <dbReference type="Pfam" id="PF03061"/>
    </source>
</evidence>
<keyword evidence="2" id="KW-0378">Hydrolase</keyword>
<comment type="similarity">
    <text evidence="1">Belongs to the thioesterase PaaI family.</text>
</comment>
<dbReference type="AlphaFoldDB" id="A0A101MXZ0"/>
<organism evidence="5 6">
    <name type="scientific">Streptomyces pseudovenezuelae</name>
    <dbReference type="NCBI Taxonomy" id="67350"/>
    <lineage>
        <taxon>Bacteria</taxon>
        <taxon>Bacillati</taxon>
        <taxon>Actinomycetota</taxon>
        <taxon>Actinomycetes</taxon>
        <taxon>Kitasatosporales</taxon>
        <taxon>Streptomycetaceae</taxon>
        <taxon>Streptomyces</taxon>
        <taxon>Streptomyces aurantiacus group</taxon>
    </lineage>
</organism>
<gene>
    <name evidence="5" type="ORF">AQI94_40070</name>
</gene>
<feature type="region of interest" description="Disordered" evidence="3">
    <location>
        <begin position="136"/>
        <end position="165"/>
    </location>
</feature>
<dbReference type="NCBIfam" id="TIGR00369">
    <property type="entry name" value="unchar_dom_1"/>
    <property type="match status" value="1"/>
</dbReference>
<dbReference type="GO" id="GO:0005829">
    <property type="term" value="C:cytosol"/>
    <property type="evidence" value="ECO:0007669"/>
    <property type="project" value="TreeGrafter"/>
</dbReference>
<dbReference type="InterPro" id="IPR029069">
    <property type="entry name" value="HotDog_dom_sf"/>
</dbReference>
<feature type="domain" description="Thioesterase" evidence="4">
    <location>
        <begin position="50"/>
        <end position="126"/>
    </location>
</feature>
<dbReference type="EMBL" id="LMWM01000050">
    <property type="protein sequence ID" value="KUM82952.1"/>
    <property type="molecule type" value="Genomic_DNA"/>
</dbReference>
<dbReference type="RefSeq" id="WP_031058774.1">
    <property type="nucleotide sequence ID" value="NZ_JBEYZI010000042.1"/>
</dbReference>
<evidence type="ECO:0000313" key="6">
    <source>
        <dbReference type="Proteomes" id="UP000053039"/>
    </source>
</evidence>
<dbReference type="InterPro" id="IPR003736">
    <property type="entry name" value="PAAI_dom"/>
</dbReference>
<evidence type="ECO:0000256" key="3">
    <source>
        <dbReference type="SAM" id="MobiDB-lite"/>
    </source>
</evidence>
<dbReference type="PANTHER" id="PTHR43240:SF5">
    <property type="entry name" value="1,4-DIHYDROXY-2-NAPHTHOYL-COA THIOESTERASE 1"/>
    <property type="match status" value="1"/>
</dbReference>
<dbReference type="OrthoDB" id="9798208at2"/>
<name>A0A101MXZ0_9ACTN</name>
<comment type="caution">
    <text evidence="5">The sequence shown here is derived from an EMBL/GenBank/DDBJ whole genome shotgun (WGS) entry which is preliminary data.</text>
</comment>
<protein>
    <submittedName>
        <fullName evidence="5">Esterase</fullName>
    </submittedName>
</protein>
<dbReference type="InterPro" id="IPR006683">
    <property type="entry name" value="Thioestr_dom"/>
</dbReference>
<reference evidence="5 6" key="1">
    <citation type="submission" date="2015-10" db="EMBL/GenBank/DDBJ databases">
        <title>Draft genome sequence of Streptomyces pseudovenezuelae DSM 40212, type strain for the species Streptomyces pseudovenezuelae.</title>
        <authorList>
            <person name="Ruckert C."/>
            <person name="Winkler A."/>
            <person name="Kalinowski J."/>
            <person name="Kampfer P."/>
            <person name="Glaeser S."/>
        </authorList>
    </citation>
    <scope>NUCLEOTIDE SEQUENCE [LARGE SCALE GENOMIC DNA]</scope>
    <source>
        <strain evidence="5 6">DSM 40212</strain>
    </source>
</reference>
<proteinExistence type="inferred from homology"/>
<dbReference type="PANTHER" id="PTHR43240">
    <property type="entry name" value="1,4-DIHYDROXY-2-NAPHTHOYL-COA THIOESTERASE 1"/>
    <property type="match status" value="1"/>
</dbReference>
<accession>A0A101MXZ0</accession>
<evidence type="ECO:0000256" key="1">
    <source>
        <dbReference type="ARBA" id="ARBA00008324"/>
    </source>
</evidence>
<dbReference type="CDD" id="cd03443">
    <property type="entry name" value="PaaI_thioesterase"/>
    <property type="match status" value="1"/>
</dbReference>
<dbReference type="Gene3D" id="3.10.129.10">
    <property type="entry name" value="Hotdog Thioesterase"/>
    <property type="match status" value="1"/>
</dbReference>